<accession>C6C135</accession>
<dbReference type="InterPro" id="IPR003661">
    <property type="entry name" value="HisK_dim/P_dom"/>
</dbReference>
<dbReference type="SUPFAM" id="SSF47384">
    <property type="entry name" value="Homodimeric domain of signal transducing histidine kinase"/>
    <property type="match status" value="1"/>
</dbReference>
<dbReference type="Proteomes" id="UP000002601">
    <property type="component" value="Chromosome"/>
</dbReference>
<sequence length="210" mass="22643">MGASAQHKDRDGLCFFGQISAAISHDLKNVLAIINEDAGLLQDFSLMAAQGMELDPQRLIKLAEKIQGQVKRGDGIIKNMNRFAHSVDLPVCDVDFRELTELVISLLTRMASRKCVTVTLKEGEQVNGKGDPFTIQMLMAKALEYSMDSAGRDGKLGIEVSSVGGVNAVAISGLSEVLSEEQLAELESISVKAGAKSAYVQQDNILTLNF</sequence>
<name>C6C135_MARSD</name>
<dbReference type="CDD" id="cd00082">
    <property type="entry name" value="HisKA"/>
    <property type="match status" value="1"/>
</dbReference>
<dbReference type="Gene3D" id="1.10.287.130">
    <property type="match status" value="1"/>
</dbReference>
<dbReference type="EC" id="2.7.13.3" evidence="2"/>
<keyword evidence="4" id="KW-1185">Reference proteome</keyword>
<evidence type="ECO:0000256" key="1">
    <source>
        <dbReference type="ARBA" id="ARBA00000085"/>
    </source>
</evidence>
<comment type="catalytic activity">
    <reaction evidence="1">
        <text>ATP + protein L-histidine = ADP + protein N-phospho-L-histidine.</text>
        <dbReference type="EC" id="2.7.13.3"/>
    </reaction>
</comment>
<dbReference type="HOGENOM" id="CLU_108407_0_0_7"/>
<organism evidence="3 4">
    <name type="scientific">Maridesulfovibrio salexigens (strain ATCC 14822 / DSM 2638 / NCIMB 8403 / VKM B-1763)</name>
    <name type="common">Desulfovibrio salexigens</name>
    <dbReference type="NCBI Taxonomy" id="526222"/>
    <lineage>
        <taxon>Bacteria</taxon>
        <taxon>Pseudomonadati</taxon>
        <taxon>Thermodesulfobacteriota</taxon>
        <taxon>Desulfovibrionia</taxon>
        <taxon>Desulfovibrionales</taxon>
        <taxon>Desulfovibrionaceae</taxon>
        <taxon>Maridesulfovibrio</taxon>
    </lineage>
</organism>
<protein>
    <recommendedName>
        <fullName evidence="2">histidine kinase</fullName>
        <ecNumber evidence="2">2.7.13.3</ecNumber>
    </recommendedName>
</protein>
<dbReference type="OrthoDB" id="5417790at2"/>
<dbReference type="AlphaFoldDB" id="C6C135"/>
<dbReference type="GO" id="GO:0000155">
    <property type="term" value="F:phosphorelay sensor kinase activity"/>
    <property type="evidence" value="ECO:0007669"/>
    <property type="project" value="InterPro"/>
</dbReference>
<dbReference type="EMBL" id="CP001649">
    <property type="protein sequence ID" value="ACS79198.1"/>
    <property type="molecule type" value="Genomic_DNA"/>
</dbReference>
<reference evidence="3 4" key="1">
    <citation type="submission" date="2009-06" db="EMBL/GenBank/DDBJ databases">
        <title>Complete sequence of Desulfovibrio salexigens DSM 2638.</title>
        <authorList>
            <consortium name="US DOE Joint Genome Institute"/>
            <person name="Lucas S."/>
            <person name="Copeland A."/>
            <person name="Lapidus A."/>
            <person name="Glavina del Rio T."/>
            <person name="Tice H."/>
            <person name="Bruce D."/>
            <person name="Goodwin L."/>
            <person name="Pitluck S."/>
            <person name="Munk A.C."/>
            <person name="Brettin T."/>
            <person name="Detter J.C."/>
            <person name="Han C."/>
            <person name="Tapia R."/>
            <person name="Larimer F."/>
            <person name="Land M."/>
            <person name="Hauser L."/>
            <person name="Kyrpides N."/>
            <person name="Anderson I."/>
            <person name="Wall J.D."/>
            <person name="Arkin A.P."/>
            <person name="Dehal P."/>
            <person name="Chivian D."/>
            <person name="Giles B."/>
            <person name="Hazen T.C."/>
        </authorList>
    </citation>
    <scope>NUCLEOTIDE SEQUENCE [LARGE SCALE GENOMIC DNA]</scope>
    <source>
        <strain evidence="4">ATCC 14822 / DSM 2638 / NCIMB 8403 / VKM B-1763</strain>
    </source>
</reference>
<dbReference type="InterPro" id="IPR036097">
    <property type="entry name" value="HisK_dim/P_sf"/>
</dbReference>
<dbReference type="KEGG" id="dsa:Desal_1135"/>
<dbReference type="eggNOG" id="COG4191">
    <property type="taxonomic scope" value="Bacteria"/>
</dbReference>
<evidence type="ECO:0000313" key="3">
    <source>
        <dbReference type="EMBL" id="ACS79198.1"/>
    </source>
</evidence>
<evidence type="ECO:0000313" key="4">
    <source>
        <dbReference type="Proteomes" id="UP000002601"/>
    </source>
</evidence>
<dbReference type="STRING" id="526222.Desal_1135"/>
<proteinExistence type="predicted"/>
<dbReference type="RefSeq" id="WP_015851017.1">
    <property type="nucleotide sequence ID" value="NC_012881.1"/>
</dbReference>
<gene>
    <name evidence="3" type="ordered locus">Desal_1135</name>
</gene>
<evidence type="ECO:0000256" key="2">
    <source>
        <dbReference type="ARBA" id="ARBA00012438"/>
    </source>
</evidence>